<evidence type="ECO:0000313" key="3">
    <source>
        <dbReference type="Proteomes" id="UP000664914"/>
    </source>
</evidence>
<dbReference type="SUPFAM" id="SSF51735">
    <property type="entry name" value="NAD(P)-binding Rossmann-fold domains"/>
    <property type="match status" value="1"/>
</dbReference>
<geneLocation type="plasmid" evidence="2 3">
    <name>pUPO218</name>
</geneLocation>
<dbReference type="InterPro" id="IPR001509">
    <property type="entry name" value="Epimerase_deHydtase"/>
</dbReference>
<reference evidence="2" key="2">
    <citation type="submission" date="2021-04" db="EMBL/GenBank/DDBJ databases">
        <title>Isolation and genomic analysis of the ibuprofen-degrading bacterium Sphingomonas strain MPO218.</title>
        <authorList>
            <person name="Aulestia M."/>
            <person name="Flores A."/>
            <person name="Mangas E.L."/>
            <person name="Perez-Pulido A.J."/>
            <person name="Santero E."/>
            <person name="Camacho E.M."/>
        </authorList>
    </citation>
    <scope>NUCLEOTIDE SEQUENCE</scope>
    <source>
        <strain evidence="2">MPO218</strain>
        <plasmid evidence="2">pUPO218</plasmid>
    </source>
</reference>
<organism evidence="2 3">
    <name type="scientific">Rhizorhabdus wittichii</name>
    <dbReference type="NCBI Taxonomy" id="160791"/>
    <lineage>
        <taxon>Bacteria</taxon>
        <taxon>Pseudomonadati</taxon>
        <taxon>Pseudomonadota</taxon>
        <taxon>Alphaproteobacteria</taxon>
        <taxon>Sphingomonadales</taxon>
        <taxon>Sphingomonadaceae</taxon>
        <taxon>Rhizorhabdus</taxon>
    </lineage>
</organism>
<name>A0A975D8J1_9SPHN</name>
<dbReference type="CDD" id="cd08946">
    <property type="entry name" value="SDR_e"/>
    <property type="match status" value="1"/>
</dbReference>
<reference evidence="2" key="1">
    <citation type="submission" date="2020-07" db="EMBL/GenBank/DDBJ databases">
        <authorList>
            <person name="Camacho E."/>
        </authorList>
    </citation>
    <scope>NUCLEOTIDE SEQUENCE</scope>
    <source>
        <strain evidence="2">MPO218</strain>
        <plasmid evidence="2">pUPO218</plasmid>
    </source>
</reference>
<feature type="domain" description="NAD-dependent epimerase/dehydratase" evidence="1">
    <location>
        <begin position="3"/>
        <end position="178"/>
    </location>
</feature>
<dbReference type="RefSeq" id="WP_208634669.1">
    <property type="nucleotide sequence ID" value="NZ_CP059321.1"/>
</dbReference>
<proteinExistence type="predicted"/>
<dbReference type="Gene3D" id="3.40.50.720">
    <property type="entry name" value="NAD(P)-binding Rossmann-like Domain"/>
    <property type="match status" value="1"/>
</dbReference>
<protein>
    <submittedName>
        <fullName evidence="2">NAD(P)-dependent oxidoreductase</fullName>
    </submittedName>
</protein>
<evidence type="ECO:0000259" key="1">
    <source>
        <dbReference type="Pfam" id="PF01370"/>
    </source>
</evidence>
<dbReference type="Proteomes" id="UP000664914">
    <property type="component" value="Plasmid pUPO218"/>
</dbReference>
<dbReference type="PANTHER" id="PTHR43103:SF6">
    <property type="entry name" value="PUTATIVE-RELATED"/>
    <property type="match status" value="1"/>
</dbReference>
<dbReference type="PANTHER" id="PTHR43103">
    <property type="entry name" value="NUCLEOSIDE-DIPHOSPHATE-SUGAR EPIMERASE"/>
    <property type="match status" value="1"/>
</dbReference>
<keyword evidence="2" id="KW-0614">Plasmid</keyword>
<evidence type="ECO:0000313" key="2">
    <source>
        <dbReference type="EMBL" id="QTH24980.1"/>
    </source>
</evidence>
<dbReference type="InterPro" id="IPR036291">
    <property type="entry name" value="NAD(P)-bd_dom_sf"/>
</dbReference>
<accession>A0A975D8J1</accession>
<sequence>MRVAVTGSSGKIGREAVAALLAAGHQVVGLDQTLGSIEGMHPLLCDCTDFGQVMGALSGADIAGRIDAVVHMAGIPAPGLTPDHVVFQANFMSTYHIFSAAARLGIERVVWGSSESILGVPFAIPPQIVPIDESVQTRAEWSYSLTKKLGEEMADEFCRWHDNLCIVSLRFSNVFTAADYAARPAVEANPQQRHYNLWSYVDARDAGMACHLAIEADLSGHERLIIAAADTVVSMPSAELMATYFPGVPSSVPLEGNVSLLSSKRAAERIGYHPRHSWRDNDGA</sequence>
<dbReference type="Pfam" id="PF01370">
    <property type="entry name" value="Epimerase"/>
    <property type="match status" value="1"/>
</dbReference>
<dbReference type="EMBL" id="CP059321">
    <property type="protein sequence ID" value="QTH24980.1"/>
    <property type="molecule type" value="Genomic_DNA"/>
</dbReference>
<dbReference type="AlphaFoldDB" id="A0A975D8J1"/>
<gene>
    <name evidence="2" type="ORF">HRJ34_28450</name>
</gene>